<keyword evidence="5" id="KW-1185">Reference proteome</keyword>
<name>A0A1I6QNS5_9EURY</name>
<dbReference type="InterPro" id="IPR043519">
    <property type="entry name" value="NT_sf"/>
</dbReference>
<gene>
    <name evidence="4" type="ORF">SAMN04488556_1409</name>
</gene>
<feature type="region of interest" description="Disordered" evidence="2">
    <location>
        <begin position="1"/>
        <end position="24"/>
    </location>
</feature>
<keyword evidence="4" id="KW-0808">Transferase</keyword>
<evidence type="ECO:0000313" key="4">
    <source>
        <dbReference type="EMBL" id="SFS54111.1"/>
    </source>
</evidence>
<protein>
    <submittedName>
        <fullName evidence="4">Predicted nucleotidyltransferase</fullName>
    </submittedName>
</protein>
<dbReference type="Pfam" id="PF18765">
    <property type="entry name" value="Polbeta"/>
    <property type="match status" value="1"/>
</dbReference>
<dbReference type="AlphaFoldDB" id="A0A1I6QNS5"/>
<dbReference type="Gene3D" id="3.30.460.10">
    <property type="entry name" value="Beta Polymerase, domain 2"/>
    <property type="match status" value="1"/>
</dbReference>
<dbReference type="NCBIfam" id="NF047752">
    <property type="entry name" value="MntA_antitoxin"/>
    <property type="match status" value="1"/>
</dbReference>
<evidence type="ECO:0000313" key="5">
    <source>
        <dbReference type="Proteomes" id="UP000199199"/>
    </source>
</evidence>
<evidence type="ECO:0000256" key="1">
    <source>
        <dbReference type="SAM" id="Coils"/>
    </source>
</evidence>
<dbReference type="InterPro" id="IPR052930">
    <property type="entry name" value="TA_antitoxin_MntA"/>
</dbReference>
<dbReference type="InterPro" id="IPR041633">
    <property type="entry name" value="Polbeta"/>
</dbReference>
<evidence type="ECO:0000259" key="3">
    <source>
        <dbReference type="Pfam" id="PF18765"/>
    </source>
</evidence>
<dbReference type="Proteomes" id="UP000199199">
    <property type="component" value="Unassembled WGS sequence"/>
</dbReference>
<feature type="compositionally biased region" description="Polar residues" evidence="2">
    <location>
        <begin position="1"/>
        <end position="19"/>
    </location>
</feature>
<dbReference type="GO" id="GO:0016740">
    <property type="term" value="F:transferase activity"/>
    <property type="evidence" value="ECO:0007669"/>
    <property type="project" value="UniProtKB-KW"/>
</dbReference>
<proteinExistence type="predicted"/>
<dbReference type="PANTHER" id="PTHR43852:SF3">
    <property type="entry name" value="NUCLEOTIDYLTRANSFERASE"/>
    <property type="match status" value="1"/>
</dbReference>
<organism evidence="4 5">
    <name type="scientific">Halostagnicola kamekurae</name>
    <dbReference type="NCBI Taxonomy" id="619731"/>
    <lineage>
        <taxon>Archaea</taxon>
        <taxon>Methanobacteriati</taxon>
        <taxon>Methanobacteriota</taxon>
        <taxon>Stenosarchaea group</taxon>
        <taxon>Halobacteria</taxon>
        <taxon>Halobacteriales</taxon>
        <taxon>Natrialbaceae</taxon>
        <taxon>Halostagnicola</taxon>
    </lineage>
</organism>
<keyword evidence="1" id="KW-0175">Coiled coil</keyword>
<sequence>MTPSVPTYTYPKMNSTPASSRPVRGCQAGCRGYPVEFAVLFGSSARGIETPESDIDVAVAFDGDRSPQERLELRIDLVVELTKALEMDAVDVADFESIRPDIGLSALQTGTVLVGEKDQIEQLFDELEQEVTTDEETHEDRMRRFDSILEQLEANVA</sequence>
<dbReference type="CDD" id="cd05403">
    <property type="entry name" value="NT_KNTase_like"/>
    <property type="match status" value="1"/>
</dbReference>
<accession>A0A1I6QNS5</accession>
<reference evidence="5" key="1">
    <citation type="submission" date="2016-10" db="EMBL/GenBank/DDBJ databases">
        <authorList>
            <person name="Varghese N."/>
            <person name="Submissions S."/>
        </authorList>
    </citation>
    <scope>NUCLEOTIDE SEQUENCE [LARGE SCALE GENOMIC DNA]</scope>
    <source>
        <strain evidence="5">DSM 22427</strain>
    </source>
</reference>
<dbReference type="PANTHER" id="PTHR43852">
    <property type="entry name" value="NUCLEOTIDYLTRANSFERASE"/>
    <property type="match status" value="1"/>
</dbReference>
<feature type="domain" description="Polymerase beta nucleotidyltransferase" evidence="3">
    <location>
        <begin position="34"/>
        <end position="117"/>
    </location>
</feature>
<evidence type="ECO:0000256" key="2">
    <source>
        <dbReference type="SAM" id="MobiDB-lite"/>
    </source>
</evidence>
<feature type="coiled-coil region" evidence="1">
    <location>
        <begin position="117"/>
        <end position="155"/>
    </location>
</feature>
<dbReference type="SUPFAM" id="SSF81301">
    <property type="entry name" value="Nucleotidyltransferase"/>
    <property type="match status" value="1"/>
</dbReference>
<dbReference type="EMBL" id="FOZS01000001">
    <property type="protein sequence ID" value="SFS54111.1"/>
    <property type="molecule type" value="Genomic_DNA"/>
</dbReference>